<feature type="domain" description="Cysteine-rich" evidence="1">
    <location>
        <begin position="146"/>
        <end position="229"/>
    </location>
</feature>
<dbReference type="RefSeq" id="WP_076399074.1">
    <property type="nucleotide sequence ID" value="NZ_FTOA01000002.1"/>
</dbReference>
<dbReference type="EMBL" id="FTOA01000002">
    <property type="protein sequence ID" value="SIS47721.1"/>
    <property type="molecule type" value="Genomic_DNA"/>
</dbReference>
<dbReference type="OrthoDB" id="9770306at2"/>
<dbReference type="PANTHER" id="PTHR30296:SF0">
    <property type="entry name" value="LACTATE UTILIZATION PROTEIN A"/>
    <property type="match status" value="1"/>
</dbReference>
<dbReference type="Proteomes" id="UP000185678">
    <property type="component" value="Unassembled WGS sequence"/>
</dbReference>
<dbReference type="STRING" id="80876.SAMN05421779_102165"/>
<evidence type="ECO:0000313" key="3">
    <source>
        <dbReference type="Proteomes" id="UP000185678"/>
    </source>
</evidence>
<name>A0A1N7JEN2_9PROT</name>
<dbReference type="InterPro" id="IPR004017">
    <property type="entry name" value="Cys_rich_dom"/>
</dbReference>
<dbReference type="PANTHER" id="PTHR30296">
    <property type="entry name" value="UNCHARACTERIZED PROTEIN YKGE"/>
    <property type="match status" value="1"/>
</dbReference>
<dbReference type="GO" id="GO:0005829">
    <property type="term" value="C:cytosol"/>
    <property type="evidence" value="ECO:0007669"/>
    <property type="project" value="TreeGrafter"/>
</dbReference>
<dbReference type="Pfam" id="PF02754">
    <property type="entry name" value="CCG"/>
    <property type="match status" value="2"/>
</dbReference>
<accession>A0A1N7JEN2</accession>
<feature type="domain" description="Cysteine-rich" evidence="1">
    <location>
        <begin position="15"/>
        <end position="97"/>
    </location>
</feature>
<evidence type="ECO:0000259" key="1">
    <source>
        <dbReference type="Pfam" id="PF02754"/>
    </source>
</evidence>
<keyword evidence="3" id="KW-1185">Reference proteome</keyword>
<gene>
    <name evidence="2" type="ORF">SAMN05421779_102165</name>
</gene>
<proteinExistence type="predicted"/>
<reference evidence="2 3" key="1">
    <citation type="submission" date="2017-01" db="EMBL/GenBank/DDBJ databases">
        <authorList>
            <person name="Mah S.A."/>
            <person name="Swanson W.J."/>
            <person name="Moy G.W."/>
            <person name="Vacquier V.D."/>
        </authorList>
    </citation>
    <scope>NUCLEOTIDE SEQUENCE [LARGE SCALE GENOMIC DNA]</scope>
    <source>
        <strain evidence="2 3">DSM 11589</strain>
    </source>
</reference>
<evidence type="ECO:0000313" key="2">
    <source>
        <dbReference type="EMBL" id="SIS47721.1"/>
    </source>
</evidence>
<dbReference type="GO" id="GO:0016491">
    <property type="term" value="F:oxidoreductase activity"/>
    <property type="evidence" value="ECO:0007669"/>
    <property type="project" value="UniProtKB-ARBA"/>
</dbReference>
<sequence>MDQSEISAPRPPVRVALFITCLADMFRPAVGFATVALLEQAGCEVVVPQGQTCCGQPQWNSGDRRGAQKLARAMITAFEQAEVDYVVAPSGSCIGMVKDWPQVFSDDAAWQQRATAIAEKSWELTSFLVDRLGWTQVQAHLEGIAAYHDSCTGKRKLGVAAQPRALLAGVAGLEVRDLSAPEECCGFGGTFCVKYGDISSRMVTDKAKDIIATGADTLLAGDVGCLLNMQGRLRRLGSPIKVRHVAEVLANMGDQPAIGEGE</sequence>
<protein>
    <submittedName>
        <fullName evidence="2">L-lactate dehydrogenase complex protein LldE</fullName>
    </submittedName>
</protein>
<organism evidence="2 3">
    <name type="scientific">Insolitispirillum peregrinum</name>
    <dbReference type="NCBI Taxonomy" id="80876"/>
    <lineage>
        <taxon>Bacteria</taxon>
        <taxon>Pseudomonadati</taxon>
        <taxon>Pseudomonadota</taxon>
        <taxon>Alphaproteobacteria</taxon>
        <taxon>Rhodospirillales</taxon>
        <taxon>Novispirillaceae</taxon>
        <taxon>Insolitispirillum</taxon>
    </lineage>
</organism>
<dbReference type="AlphaFoldDB" id="A0A1N7JEN2"/>